<comment type="catalytic activity">
    <reaction evidence="13">
        <text>1D-myo-inositol 1,2,4,5,6-pentakisphosphate + H2O = 1D-myo-inositol 1,2,5,6-tetrakisphosphate + phosphate</text>
        <dbReference type="Rhea" id="RHEA:77115"/>
        <dbReference type="ChEBI" id="CHEBI:15377"/>
        <dbReference type="ChEBI" id="CHEBI:43474"/>
        <dbReference type="ChEBI" id="CHEBI:57798"/>
        <dbReference type="ChEBI" id="CHEBI:195535"/>
        <dbReference type="EC" id="3.1.3.62"/>
    </reaction>
    <physiologicalReaction direction="left-to-right" evidence="13">
        <dbReference type="Rhea" id="RHEA:77116"/>
    </physiologicalReaction>
</comment>
<dbReference type="InterPro" id="IPR029033">
    <property type="entry name" value="His_PPase_superfam"/>
</dbReference>
<evidence type="ECO:0000256" key="1">
    <source>
        <dbReference type="ARBA" id="ARBA00004236"/>
    </source>
</evidence>
<keyword evidence="16" id="KW-1015">Disulfide bond</keyword>
<evidence type="ECO:0000256" key="13">
    <source>
        <dbReference type="ARBA" id="ARBA00043671"/>
    </source>
</evidence>
<evidence type="ECO:0000256" key="16">
    <source>
        <dbReference type="PIRSR" id="PIRSR000894-2"/>
    </source>
</evidence>
<evidence type="ECO:0000256" key="8">
    <source>
        <dbReference type="ARBA" id="ARBA00022801"/>
    </source>
</evidence>
<feature type="disulfide bond" evidence="16">
    <location>
        <begin position="74"/>
        <end position="426"/>
    </location>
</feature>
<comment type="catalytic activity">
    <reaction evidence="15">
        <text>(2R)-2,3-bisphosphoglycerate + H2O = (2R)-2-phosphoglycerate + phosphate</text>
        <dbReference type="Rhea" id="RHEA:27381"/>
        <dbReference type="ChEBI" id="CHEBI:15377"/>
        <dbReference type="ChEBI" id="CHEBI:43474"/>
        <dbReference type="ChEBI" id="CHEBI:58248"/>
        <dbReference type="ChEBI" id="CHEBI:58289"/>
        <dbReference type="EC" id="3.1.3.80"/>
    </reaction>
    <physiologicalReaction direction="left-to-right" evidence="15">
        <dbReference type="Rhea" id="RHEA:27382"/>
    </physiologicalReaction>
</comment>
<dbReference type="InterPro" id="IPR016274">
    <property type="entry name" value="Histidine_acid_Pase_euk"/>
</dbReference>
<evidence type="ECO:0000313" key="19">
    <source>
        <dbReference type="Proteomes" id="UP001417504"/>
    </source>
</evidence>
<gene>
    <name evidence="18" type="ORF">Sjap_024144</name>
</gene>
<dbReference type="GO" id="GO:0005886">
    <property type="term" value="C:plasma membrane"/>
    <property type="evidence" value="ECO:0007669"/>
    <property type="project" value="UniProtKB-SubCell"/>
</dbReference>
<dbReference type="GO" id="GO:0003993">
    <property type="term" value="F:acid phosphatase activity"/>
    <property type="evidence" value="ECO:0007669"/>
    <property type="project" value="TreeGrafter"/>
</dbReference>
<dbReference type="Proteomes" id="UP001417504">
    <property type="component" value="Unassembled WGS sequence"/>
</dbReference>
<evidence type="ECO:0000256" key="10">
    <source>
        <dbReference type="ARBA" id="ARBA00023180"/>
    </source>
</evidence>
<evidence type="ECO:0000256" key="15">
    <source>
        <dbReference type="ARBA" id="ARBA00043832"/>
    </source>
</evidence>
<feature type="disulfide bond" evidence="16">
    <location>
        <begin position="282"/>
        <end position="296"/>
    </location>
</feature>
<feature type="signal peptide" evidence="17">
    <location>
        <begin position="1"/>
        <end position="38"/>
    </location>
</feature>
<sequence>MCLFLHRSINRSIFTMAVRMILLLPLLVFVSMLSHSFAEESFDVRKHLSTVTRYDVARDFAKNNFVPSTIPDGCKPIHVNLVARHGTRSPTKKRMKELDRLASRLDVLLTEAKHKAEEGHASIDKIPSWLWGWQSPWKGKKKGGELVSIGEVELYHLGVRIRERFPDLFDEEYHPDTYTIRATQVHRASASAVAFGMGLFSGKGSLGLGKHRAFSVISESRASDLLLRFFDTCETYKDYRKSQEPAVEKLKEPVLDEVASAFVRRYQLNFTRQDVASLWFLCKQEASLLDKIDQACGLFTPAEILQLEWTDDLEGFVLKGYGESVNYRMGLPLLQDVVQSMEDAIKAKEEYQTPGSYEKARLRFAHAETVVPFSCLLGLFIEGSDFTKIQHEQPLKIPPSPPLNRTWRGSMVAPFAGNNMLVLYSCPADSKSKYFLQVLHNEVPAPLPGCDYTDFCPFEVFKERVVNPHLKHDYNSVCRVKTEESVPGTSKFSKLFNFLFFQKDDDRKHKLEL</sequence>
<comment type="caution">
    <text evidence="18">The sequence shown here is derived from an EMBL/GenBank/DDBJ whole genome shotgun (WGS) entry which is preliminary data.</text>
</comment>
<dbReference type="EMBL" id="JBBNAE010000010">
    <property type="protein sequence ID" value="KAK9090967.1"/>
    <property type="molecule type" value="Genomic_DNA"/>
</dbReference>
<protein>
    <recommendedName>
        <fullName evidence="5">Multiple inositol polyphosphate phosphatase 1</fullName>
        <ecNumber evidence="4">3.1.3.62</ecNumber>
        <ecNumber evidence="3">3.1.3.80</ecNumber>
    </recommendedName>
    <alternativeName>
        <fullName evidence="11">2,3-bisphosphoglycerate 3-phosphatase</fullName>
    </alternativeName>
</protein>
<keyword evidence="19" id="KW-1185">Reference proteome</keyword>
<organism evidence="18 19">
    <name type="scientific">Stephania japonica</name>
    <dbReference type="NCBI Taxonomy" id="461633"/>
    <lineage>
        <taxon>Eukaryota</taxon>
        <taxon>Viridiplantae</taxon>
        <taxon>Streptophyta</taxon>
        <taxon>Embryophyta</taxon>
        <taxon>Tracheophyta</taxon>
        <taxon>Spermatophyta</taxon>
        <taxon>Magnoliopsida</taxon>
        <taxon>Ranunculales</taxon>
        <taxon>Menispermaceae</taxon>
        <taxon>Menispermoideae</taxon>
        <taxon>Cissampelideae</taxon>
        <taxon>Stephania</taxon>
    </lineage>
</organism>
<dbReference type="SUPFAM" id="SSF53254">
    <property type="entry name" value="Phosphoglycerate mutase-like"/>
    <property type="match status" value="1"/>
</dbReference>
<keyword evidence="10" id="KW-0325">Glycoprotein</keyword>
<dbReference type="FunFam" id="3.40.50.1240:FF:000017">
    <property type="entry name" value="Histidine acid phosphatase family protein"/>
    <property type="match status" value="1"/>
</dbReference>
<evidence type="ECO:0000313" key="18">
    <source>
        <dbReference type="EMBL" id="KAK9090967.1"/>
    </source>
</evidence>
<comment type="similarity">
    <text evidence="2">Belongs to the histidine acid phosphatase family. MINPP1 subfamily.</text>
</comment>
<comment type="subcellular location">
    <subcellularLocation>
        <location evidence="1">Cell membrane</location>
    </subcellularLocation>
</comment>
<dbReference type="PIRSF" id="PIRSF000894">
    <property type="entry name" value="Acid_phosphatase"/>
    <property type="match status" value="1"/>
</dbReference>
<name>A0AAP0EG32_9MAGN</name>
<keyword evidence="9" id="KW-0472">Membrane</keyword>
<accession>A0AAP0EG32</accession>
<comment type="catalytic activity">
    <reaction evidence="12">
        <text>1D-myo-inositol 1,2,5,6-tetrakisphosphate + H2O = 1D-myo-inositol 1,2,6-trisphosphate + phosphate</text>
        <dbReference type="Rhea" id="RHEA:77119"/>
        <dbReference type="ChEBI" id="CHEBI:15377"/>
        <dbReference type="ChEBI" id="CHEBI:43474"/>
        <dbReference type="ChEBI" id="CHEBI:195535"/>
        <dbReference type="ChEBI" id="CHEBI:195537"/>
        <dbReference type="EC" id="3.1.3.62"/>
    </reaction>
    <physiologicalReaction direction="left-to-right" evidence="12">
        <dbReference type="Rhea" id="RHEA:77120"/>
    </physiologicalReaction>
</comment>
<dbReference type="InterPro" id="IPR000560">
    <property type="entry name" value="His_Pase_clade-2"/>
</dbReference>
<proteinExistence type="inferred from homology"/>
<dbReference type="AlphaFoldDB" id="A0AAP0EG32"/>
<evidence type="ECO:0000256" key="12">
    <source>
        <dbReference type="ARBA" id="ARBA00043668"/>
    </source>
</evidence>
<evidence type="ECO:0000256" key="9">
    <source>
        <dbReference type="ARBA" id="ARBA00023136"/>
    </source>
</evidence>
<evidence type="ECO:0000256" key="5">
    <source>
        <dbReference type="ARBA" id="ARBA00018097"/>
    </source>
</evidence>
<evidence type="ECO:0000256" key="17">
    <source>
        <dbReference type="SAM" id="SignalP"/>
    </source>
</evidence>
<evidence type="ECO:0000256" key="7">
    <source>
        <dbReference type="ARBA" id="ARBA00022729"/>
    </source>
</evidence>
<dbReference type="PANTHER" id="PTHR20963:SF8">
    <property type="entry name" value="MULTIPLE INOSITOL POLYPHOSPHATE PHOSPHATASE 1"/>
    <property type="match status" value="1"/>
</dbReference>
<evidence type="ECO:0000256" key="11">
    <source>
        <dbReference type="ARBA" id="ARBA00031642"/>
    </source>
</evidence>
<evidence type="ECO:0000256" key="4">
    <source>
        <dbReference type="ARBA" id="ARBA00013040"/>
    </source>
</evidence>
<dbReference type="EC" id="3.1.3.80" evidence="3"/>
<evidence type="ECO:0000256" key="14">
    <source>
        <dbReference type="ARBA" id="ARBA00043691"/>
    </source>
</evidence>
<evidence type="ECO:0000256" key="6">
    <source>
        <dbReference type="ARBA" id="ARBA00022475"/>
    </source>
</evidence>
<keyword evidence="8" id="KW-0378">Hydrolase</keyword>
<dbReference type="GO" id="GO:0052745">
    <property type="term" value="F:inositol phosphate phosphatase activity"/>
    <property type="evidence" value="ECO:0007669"/>
    <property type="project" value="TreeGrafter"/>
</dbReference>
<keyword evidence="6" id="KW-1003">Cell membrane</keyword>
<reference evidence="18 19" key="1">
    <citation type="submission" date="2024-01" db="EMBL/GenBank/DDBJ databases">
        <title>Genome assemblies of Stephania.</title>
        <authorList>
            <person name="Yang L."/>
        </authorList>
    </citation>
    <scope>NUCLEOTIDE SEQUENCE [LARGE SCALE GENOMIC DNA]</scope>
    <source>
        <strain evidence="18">QJT</strain>
        <tissue evidence="18">Leaf</tissue>
    </source>
</reference>
<dbReference type="CDD" id="cd07061">
    <property type="entry name" value="HP_HAP_like"/>
    <property type="match status" value="1"/>
</dbReference>
<dbReference type="Gene3D" id="3.40.50.1240">
    <property type="entry name" value="Phosphoglycerate mutase-like"/>
    <property type="match status" value="1"/>
</dbReference>
<dbReference type="GO" id="GO:0034417">
    <property type="term" value="F:bisphosphoglycerate 3-phosphatase activity"/>
    <property type="evidence" value="ECO:0007669"/>
    <property type="project" value="UniProtKB-EC"/>
</dbReference>
<comment type="catalytic activity">
    <reaction evidence="14">
        <text>1D-myo-inositol hexakisphosphate + H2O = 1D-myo-inositol 1,2,4,5,6-pentakisphosphate + phosphate</text>
        <dbReference type="Rhea" id="RHEA:16989"/>
        <dbReference type="ChEBI" id="CHEBI:15377"/>
        <dbReference type="ChEBI" id="CHEBI:43474"/>
        <dbReference type="ChEBI" id="CHEBI:57798"/>
        <dbReference type="ChEBI" id="CHEBI:58130"/>
        <dbReference type="EC" id="3.1.3.62"/>
    </reaction>
    <physiologicalReaction direction="left-to-right" evidence="14">
        <dbReference type="Rhea" id="RHEA:16990"/>
    </physiologicalReaction>
</comment>
<evidence type="ECO:0000256" key="2">
    <source>
        <dbReference type="ARBA" id="ARBA00008422"/>
    </source>
</evidence>
<dbReference type="EC" id="3.1.3.62" evidence="4"/>
<dbReference type="PANTHER" id="PTHR20963">
    <property type="entry name" value="MULTIPLE INOSITOL POLYPHOSPHATE PHOSPHATASE-RELATED"/>
    <property type="match status" value="1"/>
</dbReference>
<feature type="disulfide bond" evidence="16">
    <location>
        <begin position="450"/>
        <end position="456"/>
    </location>
</feature>
<dbReference type="Pfam" id="PF00328">
    <property type="entry name" value="His_Phos_2"/>
    <property type="match status" value="1"/>
</dbReference>
<feature type="chain" id="PRO_5042920445" description="Multiple inositol polyphosphate phosphatase 1" evidence="17">
    <location>
        <begin position="39"/>
        <end position="513"/>
    </location>
</feature>
<evidence type="ECO:0000256" key="3">
    <source>
        <dbReference type="ARBA" id="ARBA00012976"/>
    </source>
</evidence>
<keyword evidence="7 17" id="KW-0732">Signal</keyword>